<feature type="chain" id="PRO_5045435437" description="Lipoprotein" evidence="2">
    <location>
        <begin position="24"/>
        <end position="229"/>
    </location>
</feature>
<gene>
    <name evidence="3" type="ORF">Aiant_44420</name>
</gene>
<feature type="region of interest" description="Disordered" evidence="1">
    <location>
        <begin position="45"/>
        <end position="83"/>
    </location>
</feature>
<organism evidence="3 4">
    <name type="scientific">Actinoplanes ianthinogenes</name>
    <dbReference type="NCBI Taxonomy" id="122358"/>
    <lineage>
        <taxon>Bacteria</taxon>
        <taxon>Bacillati</taxon>
        <taxon>Actinomycetota</taxon>
        <taxon>Actinomycetes</taxon>
        <taxon>Micromonosporales</taxon>
        <taxon>Micromonosporaceae</taxon>
        <taxon>Actinoplanes</taxon>
    </lineage>
</organism>
<dbReference type="PROSITE" id="PS51257">
    <property type="entry name" value="PROKAR_LIPOPROTEIN"/>
    <property type="match status" value="1"/>
</dbReference>
<evidence type="ECO:0000313" key="3">
    <source>
        <dbReference type="EMBL" id="BCJ43785.1"/>
    </source>
</evidence>
<accession>A0ABM7LWR9</accession>
<keyword evidence="2" id="KW-0732">Signal</keyword>
<protein>
    <recommendedName>
        <fullName evidence="5">Lipoprotein</fullName>
    </recommendedName>
</protein>
<evidence type="ECO:0000256" key="2">
    <source>
        <dbReference type="SAM" id="SignalP"/>
    </source>
</evidence>
<evidence type="ECO:0008006" key="5">
    <source>
        <dbReference type="Google" id="ProtNLM"/>
    </source>
</evidence>
<proteinExistence type="predicted"/>
<feature type="signal peptide" evidence="2">
    <location>
        <begin position="1"/>
        <end position="23"/>
    </location>
</feature>
<dbReference type="EMBL" id="AP023356">
    <property type="protein sequence ID" value="BCJ43785.1"/>
    <property type="molecule type" value="Genomic_DNA"/>
</dbReference>
<keyword evidence="4" id="KW-1185">Reference proteome</keyword>
<reference evidence="3 4" key="1">
    <citation type="submission" date="2020-08" db="EMBL/GenBank/DDBJ databases">
        <title>Whole genome shotgun sequence of Actinoplanes ianthinogenes NBRC 13996.</title>
        <authorList>
            <person name="Komaki H."/>
            <person name="Tamura T."/>
        </authorList>
    </citation>
    <scope>NUCLEOTIDE SEQUENCE [LARGE SCALE GENOMIC DNA]</scope>
    <source>
        <strain evidence="3 4">NBRC 13996</strain>
    </source>
</reference>
<evidence type="ECO:0000256" key="1">
    <source>
        <dbReference type="SAM" id="MobiDB-lite"/>
    </source>
</evidence>
<name>A0ABM7LWR9_9ACTN</name>
<feature type="compositionally biased region" description="Low complexity" evidence="1">
    <location>
        <begin position="45"/>
        <end position="73"/>
    </location>
</feature>
<sequence length="229" mass="23447">MRRTTVVMVAVMAAGLAVLTACGNAPEHVSGAAEPAGGVVAASSAPAATPSVSPSATAASAAATPSRTKSTPTNEPVAGQHTFGPDRFGALKIGMTVAQAEKTGRLGTYRDGPDHNGCGSAPLKGATDDAADAVIFNGKQGLVFIPGYGKVRTPEGIGIGSTIAQVKAAYADFEPIAMYKTDANGTETYDDGRAWADRSDKDGIHYRLMFAKGKVTQLGLEDDEHGCYE</sequence>
<evidence type="ECO:0000313" key="4">
    <source>
        <dbReference type="Proteomes" id="UP000676967"/>
    </source>
</evidence>
<dbReference type="Proteomes" id="UP000676967">
    <property type="component" value="Chromosome"/>
</dbReference>